<dbReference type="Proteomes" id="UP000254863">
    <property type="component" value="Unassembled WGS sequence"/>
</dbReference>
<comment type="caution">
    <text evidence="2">The sequence shown here is derived from an EMBL/GenBank/DDBJ whole genome shotgun (WGS) entry which is preliminary data.</text>
</comment>
<dbReference type="EMBL" id="UGMS01000002">
    <property type="protein sequence ID" value="STW66674.1"/>
    <property type="molecule type" value="Genomic_DNA"/>
</dbReference>
<proteinExistence type="predicted"/>
<gene>
    <name evidence="2" type="ORF">NCTC11685_04428</name>
</gene>
<dbReference type="AlphaFoldDB" id="A0A7H4PFJ7"/>
<reference evidence="2 3" key="1">
    <citation type="submission" date="2018-06" db="EMBL/GenBank/DDBJ databases">
        <authorList>
            <consortium name="Pathogen Informatics"/>
            <person name="Doyle S."/>
        </authorList>
    </citation>
    <scope>NUCLEOTIDE SEQUENCE [LARGE SCALE GENOMIC DNA]</scope>
    <source>
        <strain evidence="2 3">NCTC11685</strain>
    </source>
</reference>
<organism evidence="2 3">
    <name type="scientific">Klebsiella michiganensis</name>
    <dbReference type="NCBI Taxonomy" id="1134687"/>
    <lineage>
        <taxon>Bacteria</taxon>
        <taxon>Pseudomonadati</taxon>
        <taxon>Pseudomonadota</taxon>
        <taxon>Gammaproteobacteria</taxon>
        <taxon>Enterobacterales</taxon>
        <taxon>Enterobacteriaceae</taxon>
        <taxon>Klebsiella/Raoultella group</taxon>
        <taxon>Klebsiella</taxon>
    </lineage>
</organism>
<dbReference type="PANTHER" id="PTHR43465:SF2">
    <property type="entry name" value="DUF1680 DOMAIN PROTEIN (AFU_ORTHOLOGUE AFUA_1G08910)"/>
    <property type="match status" value="1"/>
</dbReference>
<dbReference type="SUPFAM" id="SSF48208">
    <property type="entry name" value="Six-hairpin glycosidases"/>
    <property type="match status" value="1"/>
</dbReference>
<dbReference type="InterPro" id="IPR012878">
    <property type="entry name" value="Beta-AFase-like_GH127_cat"/>
</dbReference>
<protein>
    <submittedName>
        <fullName evidence="2">Uncharacterized protein conserved in bacteria</fullName>
    </submittedName>
</protein>
<sequence>MSVMEVDLHKLKINDPFLGQYQQLVRDVVIPYQWDALNDRIEEADPSHAIENFRIAAGRQEGEFYGMVFQDSDVAKWLEAVAWSLCQKPDAGLEKTADEVIELVAAAQCEDGYLNTYFTVKAPEERWTNLAECHELYCAGHMIEAGVAFFQATGKRRLLDVVCRLADHIDSVFGPGDNQLHGYPGHPEIELALMRLYDVTQEPRYIALVKYFVEARGTQPHFYDIEYEKRGKNLLLEHLRSGVDGDG</sequence>
<evidence type="ECO:0000313" key="3">
    <source>
        <dbReference type="Proteomes" id="UP000254863"/>
    </source>
</evidence>
<dbReference type="PANTHER" id="PTHR43465">
    <property type="entry name" value="DUF1680 DOMAIN PROTEIN (AFU_ORTHOLOGUE AFUA_1G08910)"/>
    <property type="match status" value="1"/>
</dbReference>
<accession>A0A7H4PFJ7</accession>
<name>A0A7H4PFJ7_9ENTR</name>
<evidence type="ECO:0000313" key="2">
    <source>
        <dbReference type="EMBL" id="STW66674.1"/>
    </source>
</evidence>
<dbReference type="InterPro" id="IPR008928">
    <property type="entry name" value="6-hairpin_glycosidase_sf"/>
</dbReference>
<dbReference type="InterPro" id="IPR049174">
    <property type="entry name" value="Beta-AFase-like"/>
</dbReference>
<dbReference type="GO" id="GO:0005975">
    <property type="term" value="P:carbohydrate metabolic process"/>
    <property type="evidence" value="ECO:0007669"/>
    <property type="project" value="InterPro"/>
</dbReference>
<feature type="domain" description="Non-reducing end beta-L-arabinofuranosidase-like GH127 catalytic" evidence="1">
    <location>
        <begin position="12"/>
        <end position="223"/>
    </location>
</feature>
<dbReference type="Pfam" id="PF07944">
    <property type="entry name" value="Beta-AFase-like_GH127_cat"/>
    <property type="match status" value="1"/>
</dbReference>
<evidence type="ECO:0000259" key="1">
    <source>
        <dbReference type="Pfam" id="PF07944"/>
    </source>
</evidence>